<dbReference type="PATRIC" id="fig|1915.4.peg.5645"/>
<sequence>MTRTHQDPTPSPWAPVPQSYSHKRNADETLLTSWRRTGPDSFLIRARWPEVHPFYTTRTAGIDPLLFGETIRQCLPTLSHAAYEVPLGHHLLWETYDYELATDDPAASCATPALTPASDRPHDAPHEIVLHAGCHDVTRRGTRASAATVRIRALQGDRLIGTATTRFSIQTPAVYRRLRGEYADIAHALERRLPPPTPLAAPEAGRSRPYDVVLSPTDIPGRHRLRVDTGHPVLFDHDVDHVPGMLLIDAARQAAHAASPVRPARAVGMTTRFSRYVEFDAPCWVETAPDPAAPDRLLVTARQHDRECFTASVALAAEPAASAPLPLDRCGAA</sequence>
<protein>
    <submittedName>
        <fullName evidence="2">Transcriptional regulator</fullName>
    </submittedName>
</protein>
<dbReference type="OrthoDB" id="7838374at2"/>
<dbReference type="InterPro" id="IPR047757">
    <property type="entry name" value="AfsA-like"/>
</dbReference>
<dbReference type="KEGG" id="sls:SLINC_5092"/>
<feature type="domain" description="A-factor biosynthesis hotdog" evidence="1">
    <location>
        <begin position="223"/>
        <end position="313"/>
    </location>
</feature>
<dbReference type="RefSeq" id="WP_067437986.1">
    <property type="nucleotide sequence ID" value="NZ_CP016438.1"/>
</dbReference>
<organism evidence="2 3">
    <name type="scientific">Streptomyces lincolnensis</name>
    <dbReference type="NCBI Taxonomy" id="1915"/>
    <lineage>
        <taxon>Bacteria</taxon>
        <taxon>Bacillati</taxon>
        <taxon>Actinomycetota</taxon>
        <taxon>Actinomycetes</taxon>
        <taxon>Kitasatosporales</taxon>
        <taxon>Streptomycetaceae</taxon>
        <taxon>Streptomyces</taxon>
    </lineage>
</organism>
<keyword evidence="3" id="KW-1185">Reference proteome</keyword>
<evidence type="ECO:0000313" key="2">
    <source>
        <dbReference type="EMBL" id="ANS67316.1"/>
    </source>
</evidence>
<dbReference type="InterPro" id="IPR005509">
    <property type="entry name" value="AfsA_hotdog_dom"/>
</dbReference>
<reference evidence="2 3" key="1">
    <citation type="submission" date="2016-07" db="EMBL/GenBank/DDBJ databases">
        <title>Enhancement of antibiotic productionsby engineered nitrateutilization in actinobacteria.</title>
        <authorList>
            <person name="Meng S.C."/>
        </authorList>
    </citation>
    <scope>NUCLEOTIDE SEQUENCE [LARGE SCALE GENOMIC DNA]</scope>
    <source>
        <strain evidence="2 3">NRRL 2936</strain>
    </source>
</reference>
<dbReference type="Proteomes" id="UP000092598">
    <property type="component" value="Chromosome"/>
</dbReference>
<feature type="domain" description="A-factor biosynthesis hotdog" evidence="1">
    <location>
        <begin position="22"/>
        <end position="168"/>
    </location>
</feature>
<dbReference type="STRING" id="1915.SLINC_5092"/>
<evidence type="ECO:0000259" key="1">
    <source>
        <dbReference type="Pfam" id="PF03756"/>
    </source>
</evidence>
<name>A0A1B1MFD0_STRLN</name>
<gene>
    <name evidence="2" type="ORF">SLINC_5092</name>
</gene>
<proteinExistence type="predicted"/>
<dbReference type="NCBIfam" id="NF041195">
    <property type="entry name" value="ScbA_BarX_GamBu"/>
    <property type="match status" value="1"/>
</dbReference>
<dbReference type="Pfam" id="PF03756">
    <property type="entry name" value="AfsA"/>
    <property type="match status" value="2"/>
</dbReference>
<evidence type="ECO:0000313" key="3">
    <source>
        <dbReference type="Proteomes" id="UP000092598"/>
    </source>
</evidence>
<accession>A0A1B1MFD0</accession>
<dbReference type="GO" id="GO:0016740">
    <property type="term" value="F:transferase activity"/>
    <property type="evidence" value="ECO:0007669"/>
    <property type="project" value="InterPro"/>
</dbReference>
<dbReference type="EMBL" id="CP016438">
    <property type="protein sequence ID" value="ANS67316.1"/>
    <property type="molecule type" value="Genomic_DNA"/>
</dbReference>
<dbReference type="AlphaFoldDB" id="A0A1B1MFD0"/>